<comment type="caution">
    <text evidence="1">The sequence shown here is derived from an EMBL/GenBank/DDBJ whole genome shotgun (WGS) entry which is preliminary data.</text>
</comment>
<dbReference type="EMBL" id="BMAU01021175">
    <property type="protein sequence ID" value="GFX93781.1"/>
    <property type="molecule type" value="Genomic_DNA"/>
</dbReference>
<evidence type="ECO:0000313" key="1">
    <source>
        <dbReference type="EMBL" id="GFX93781.1"/>
    </source>
</evidence>
<keyword evidence="2" id="KW-1185">Reference proteome</keyword>
<protein>
    <submittedName>
        <fullName evidence="1">Uncharacterized protein</fullName>
    </submittedName>
</protein>
<proteinExistence type="predicted"/>
<name>A0A8X6UV11_TRICX</name>
<dbReference type="Proteomes" id="UP000887159">
    <property type="component" value="Unassembled WGS sequence"/>
</dbReference>
<accession>A0A8X6UV11</accession>
<dbReference type="AlphaFoldDB" id="A0A8X6UV11"/>
<reference evidence="1" key="1">
    <citation type="submission" date="2020-08" db="EMBL/GenBank/DDBJ databases">
        <title>Multicomponent nature underlies the extraordinary mechanical properties of spider dragline silk.</title>
        <authorList>
            <person name="Kono N."/>
            <person name="Nakamura H."/>
            <person name="Mori M."/>
            <person name="Yoshida Y."/>
            <person name="Ohtoshi R."/>
            <person name="Malay A.D."/>
            <person name="Moran D.A.P."/>
            <person name="Tomita M."/>
            <person name="Numata K."/>
            <person name="Arakawa K."/>
        </authorList>
    </citation>
    <scope>NUCLEOTIDE SEQUENCE</scope>
</reference>
<organism evidence="1 2">
    <name type="scientific">Trichonephila clavipes</name>
    <name type="common">Golden silk orbweaver</name>
    <name type="synonym">Nephila clavipes</name>
    <dbReference type="NCBI Taxonomy" id="2585209"/>
    <lineage>
        <taxon>Eukaryota</taxon>
        <taxon>Metazoa</taxon>
        <taxon>Ecdysozoa</taxon>
        <taxon>Arthropoda</taxon>
        <taxon>Chelicerata</taxon>
        <taxon>Arachnida</taxon>
        <taxon>Araneae</taxon>
        <taxon>Araneomorphae</taxon>
        <taxon>Entelegynae</taxon>
        <taxon>Araneoidea</taxon>
        <taxon>Nephilidae</taxon>
        <taxon>Trichonephila</taxon>
    </lineage>
</organism>
<gene>
    <name evidence="1" type="ORF">TNCV_1589571</name>
</gene>
<evidence type="ECO:0000313" key="2">
    <source>
        <dbReference type="Proteomes" id="UP000887159"/>
    </source>
</evidence>
<sequence length="94" mass="11054">MDEDRTTKKVLNAQPIGTRRKGRPNLRWIDGLEKDLLVLRTNNWRTLAGRNGNGFLRRPRPTLGCRDTEEGRRLLMYYAIHHFHKMSPNVVIFP</sequence>